<feature type="compositionally biased region" description="Acidic residues" evidence="5">
    <location>
        <begin position="584"/>
        <end position="594"/>
    </location>
</feature>
<dbReference type="EMBL" id="JBHFFA010000003">
    <property type="protein sequence ID" value="KAL2635634.1"/>
    <property type="molecule type" value="Genomic_DNA"/>
</dbReference>
<dbReference type="Gene3D" id="3.40.190.10">
    <property type="entry name" value="Periplasmic binding protein-like II"/>
    <property type="match status" value="2"/>
</dbReference>
<protein>
    <submittedName>
        <fullName evidence="6">Uncharacterized protein</fullName>
    </submittedName>
</protein>
<dbReference type="Pfam" id="PF13343">
    <property type="entry name" value="SBP_bac_6"/>
    <property type="match status" value="1"/>
</dbReference>
<evidence type="ECO:0000256" key="1">
    <source>
        <dbReference type="ARBA" id="ARBA00004418"/>
    </source>
</evidence>
<dbReference type="PRINTS" id="PR00909">
    <property type="entry name" value="SPERMDNBNDNG"/>
</dbReference>
<feature type="region of interest" description="Disordered" evidence="5">
    <location>
        <begin position="637"/>
        <end position="659"/>
    </location>
</feature>
<comment type="caution">
    <text evidence="6">The sequence shown here is derived from an EMBL/GenBank/DDBJ whole genome shotgun (WGS) entry which is preliminary data.</text>
</comment>
<sequence length="659" mass="72412">MSMATVLQIPILPRASRRLLQMKLTRNWKISHHSKTLVGQFRSSPLSLHFCRSRKKKVLHIGIVARCSAEEGSEKEHSQMLAVDSDGNSSRSVESVRLRGIEKKSPLGRLMGNLQLFGVLVALGMVFCVRMVSATVEVKKKEFPLCTRPVSSSAVMAKDRLDEKGRELAAVDTTEAEEAGYHRKMENSAFLGSEVDGEDGKTLRNWIQRDGTVVSGFALAAEIDRSDEEAGREYEEWKDTPYAITVPLRLVGLRGSVPPVWLKDFTSSQGKRVKLVAEFQGSLQTIFTELSTALTKQQLTPKSALAADLVTIGDSWLGKAVSGGLINPIENVEKYEWFQRLGKKWQVFLRRNQSGDIDADGKVYAVPYRWGSVVIAYNKKKFKQNGIPAIEDWEDLWRPALAGRISMISSPRDVIGAVLKSLGASYNVRDFETDVQGGRQIVREKFYKLQQQVRLFDSVQYLKTLGAGEVWVAVGWSGDVIPFAKRTSNISVVTPRSGTSLWADLWAIPATPPSSSKVGGRIRGPSPLVSQWLDFCLQSARANSFTGDVIVGASPLALAEMSAVENSTVGSASSAESLDTEASGLEDENSEEEKPEFVPKELPISSHDVLGKNEFLEPLCTAAVEDFKWLLSTSSELPRTNPLAKGFQNISSSGKAAPS</sequence>
<keyword evidence="2" id="KW-0813">Transport</keyword>
<dbReference type="CDD" id="cd13661">
    <property type="entry name" value="PBP2_PotD_PotF_like_1"/>
    <property type="match status" value="1"/>
</dbReference>
<evidence type="ECO:0000313" key="6">
    <source>
        <dbReference type="EMBL" id="KAL2635634.1"/>
    </source>
</evidence>
<dbReference type="Proteomes" id="UP001605036">
    <property type="component" value="Unassembled WGS sequence"/>
</dbReference>
<feature type="region of interest" description="Disordered" evidence="5">
    <location>
        <begin position="569"/>
        <end position="602"/>
    </location>
</feature>
<keyword evidence="7" id="KW-1185">Reference proteome</keyword>
<evidence type="ECO:0000256" key="5">
    <source>
        <dbReference type="SAM" id="MobiDB-lite"/>
    </source>
</evidence>
<evidence type="ECO:0000256" key="3">
    <source>
        <dbReference type="ARBA" id="ARBA00022729"/>
    </source>
</evidence>
<keyword evidence="4" id="KW-0574">Periplasm</keyword>
<evidence type="ECO:0000313" key="7">
    <source>
        <dbReference type="Proteomes" id="UP001605036"/>
    </source>
</evidence>
<reference evidence="6 7" key="1">
    <citation type="submission" date="2024-09" db="EMBL/GenBank/DDBJ databases">
        <title>Chromosome-scale assembly of Riccia fluitans.</title>
        <authorList>
            <person name="Paukszto L."/>
            <person name="Sawicki J."/>
            <person name="Karawczyk K."/>
            <person name="Piernik-Szablinska J."/>
            <person name="Szczecinska M."/>
            <person name="Mazdziarz M."/>
        </authorList>
    </citation>
    <scope>NUCLEOTIDE SEQUENCE [LARGE SCALE GENOMIC DNA]</scope>
    <source>
        <strain evidence="6">Rf_01</strain>
        <tissue evidence="6">Aerial parts of the thallus</tissue>
    </source>
</reference>
<evidence type="ECO:0000256" key="2">
    <source>
        <dbReference type="ARBA" id="ARBA00022448"/>
    </source>
</evidence>
<accession>A0ABD1Z0L3</accession>
<dbReference type="SUPFAM" id="SSF53850">
    <property type="entry name" value="Periplasmic binding protein-like II"/>
    <property type="match status" value="1"/>
</dbReference>
<gene>
    <name evidence="6" type="ORF">R1flu_007113</name>
</gene>
<comment type="subcellular location">
    <subcellularLocation>
        <location evidence="1">Periplasm</location>
    </subcellularLocation>
</comment>
<dbReference type="PANTHER" id="PTHR30222">
    <property type="entry name" value="SPERMIDINE/PUTRESCINE-BINDING PERIPLASMIC PROTEIN"/>
    <property type="match status" value="1"/>
</dbReference>
<dbReference type="InterPro" id="IPR001188">
    <property type="entry name" value="Sperm_putr-bd"/>
</dbReference>
<name>A0ABD1Z0L3_9MARC</name>
<dbReference type="PANTHER" id="PTHR30222:SF17">
    <property type="entry name" value="SPERMIDINE_PUTRESCINE-BINDING PERIPLASMIC PROTEIN"/>
    <property type="match status" value="1"/>
</dbReference>
<dbReference type="AlphaFoldDB" id="A0ABD1Z0L3"/>
<evidence type="ECO:0000256" key="4">
    <source>
        <dbReference type="ARBA" id="ARBA00022764"/>
    </source>
</evidence>
<proteinExistence type="predicted"/>
<organism evidence="6 7">
    <name type="scientific">Riccia fluitans</name>
    <dbReference type="NCBI Taxonomy" id="41844"/>
    <lineage>
        <taxon>Eukaryota</taxon>
        <taxon>Viridiplantae</taxon>
        <taxon>Streptophyta</taxon>
        <taxon>Embryophyta</taxon>
        <taxon>Marchantiophyta</taxon>
        <taxon>Marchantiopsida</taxon>
        <taxon>Marchantiidae</taxon>
        <taxon>Marchantiales</taxon>
        <taxon>Ricciaceae</taxon>
        <taxon>Riccia</taxon>
    </lineage>
</organism>
<keyword evidence="3" id="KW-0732">Signal</keyword>
<feature type="compositionally biased region" description="Polar residues" evidence="5">
    <location>
        <begin position="648"/>
        <end position="659"/>
    </location>
</feature>